<sequence length="359" mass="40441">VSSAPATMEAKFLDTTAAIEKFLSDLGNCDGQPPRLYVDLEGNNLSRNGTLSLVTILLEPERDVYLVDVTTLGRDAFTTAGADGRTLKSVLESEDVVKVYFDIRNDSDALFGLYEIRVAGIEDLQLMELASRNFSKRNVNGLAKCIERDSTIPFVERRRWQVVKDNGKHLFDPQQGGSYAVFDQRPLSKDIKEYCIQDVTFMPHLRDIYRRKLCDAWWRKIDTETNARIQLSQSPSFRGKGQHMAQGPPAWLSWHPTTAERLSRTLFKAAPVREQVRTHSLSLSGDSVVRSLSDDGDELANLLRHVTLTKAKEVLDEDSDDDFVHGRNSTQNFHGNDSGEDCDFTACDKECGYCGRCDY</sequence>
<dbReference type="EMBL" id="JAVRRR010000422">
    <property type="protein sequence ID" value="KAK5142486.1"/>
    <property type="molecule type" value="Genomic_DNA"/>
</dbReference>
<dbReference type="InterPro" id="IPR036397">
    <property type="entry name" value="RNaseH_sf"/>
</dbReference>
<dbReference type="Pfam" id="PF01612">
    <property type="entry name" value="DNA_pol_A_exo1"/>
    <property type="match status" value="1"/>
</dbReference>
<organism evidence="2 3">
    <name type="scientific">Rachicladosporium monterosium</name>
    <dbReference type="NCBI Taxonomy" id="1507873"/>
    <lineage>
        <taxon>Eukaryota</taxon>
        <taxon>Fungi</taxon>
        <taxon>Dikarya</taxon>
        <taxon>Ascomycota</taxon>
        <taxon>Pezizomycotina</taxon>
        <taxon>Dothideomycetes</taxon>
        <taxon>Dothideomycetidae</taxon>
        <taxon>Cladosporiales</taxon>
        <taxon>Cladosporiaceae</taxon>
        <taxon>Rachicladosporium</taxon>
    </lineage>
</organism>
<proteinExistence type="predicted"/>
<dbReference type="SUPFAM" id="SSF53098">
    <property type="entry name" value="Ribonuclease H-like"/>
    <property type="match status" value="1"/>
</dbReference>
<evidence type="ECO:0000313" key="3">
    <source>
        <dbReference type="Proteomes" id="UP001308179"/>
    </source>
</evidence>
<name>A0ABR0L2G9_9PEZI</name>
<comment type="caution">
    <text evidence="2">The sequence shown here is derived from an EMBL/GenBank/DDBJ whole genome shotgun (WGS) entry which is preliminary data.</text>
</comment>
<evidence type="ECO:0000259" key="1">
    <source>
        <dbReference type="Pfam" id="PF01612"/>
    </source>
</evidence>
<dbReference type="PANTHER" id="PTHR43040:SF1">
    <property type="entry name" value="RIBONUCLEASE D"/>
    <property type="match status" value="1"/>
</dbReference>
<feature type="non-terminal residue" evidence="2">
    <location>
        <position position="1"/>
    </location>
</feature>
<dbReference type="Proteomes" id="UP001308179">
    <property type="component" value="Unassembled WGS sequence"/>
</dbReference>
<evidence type="ECO:0000313" key="2">
    <source>
        <dbReference type="EMBL" id="KAK5142486.1"/>
    </source>
</evidence>
<accession>A0ABR0L2G9</accession>
<protein>
    <recommendedName>
        <fullName evidence="1">3'-5' exonuclease domain-containing protein</fullName>
    </recommendedName>
</protein>
<reference evidence="2 3" key="1">
    <citation type="submission" date="2023-08" db="EMBL/GenBank/DDBJ databases">
        <title>Black Yeasts Isolated from many extreme environments.</title>
        <authorList>
            <person name="Coleine C."/>
            <person name="Stajich J.E."/>
            <person name="Selbmann L."/>
        </authorList>
    </citation>
    <scope>NUCLEOTIDE SEQUENCE [LARGE SCALE GENOMIC DNA]</scope>
    <source>
        <strain evidence="2 3">CCFEE 5386</strain>
    </source>
</reference>
<dbReference type="InterPro" id="IPR002562">
    <property type="entry name" value="3'-5'_exonuclease_dom"/>
</dbReference>
<gene>
    <name evidence="2" type="ORF">LTR32_005179</name>
</gene>
<dbReference type="Gene3D" id="3.30.420.10">
    <property type="entry name" value="Ribonuclease H-like superfamily/Ribonuclease H"/>
    <property type="match status" value="1"/>
</dbReference>
<dbReference type="InterPro" id="IPR012337">
    <property type="entry name" value="RNaseH-like_sf"/>
</dbReference>
<feature type="domain" description="3'-5' exonuclease" evidence="1">
    <location>
        <begin position="14"/>
        <end position="212"/>
    </location>
</feature>
<keyword evidence="3" id="KW-1185">Reference proteome</keyword>
<dbReference type="PANTHER" id="PTHR43040">
    <property type="entry name" value="RIBONUCLEASE D"/>
    <property type="match status" value="1"/>
</dbReference>